<evidence type="ECO:0000256" key="1">
    <source>
        <dbReference type="SAM" id="MobiDB-lite"/>
    </source>
</evidence>
<feature type="compositionally biased region" description="Polar residues" evidence="1">
    <location>
        <begin position="598"/>
        <end position="607"/>
    </location>
</feature>
<reference evidence="5" key="2">
    <citation type="journal article" date="2016" name="Sci. Rep.">
        <title>Dictyocaulus viviparus genome, variome and transcriptome elucidate lungworm biology and support future intervention.</title>
        <authorList>
            <person name="McNulty S.N."/>
            <person name="Strube C."/>
            <person name="Rosa B.A."/>
            <person name="Martin J.C."/>
            <person name="Tyagi R."/>
            <person name="Choi Y.J."/>
            <person name="Wang Q."/>
            <person name="Hallsworth Pepin K."/>
            <person name="Zhang X."/>
            <person name="Ozersky P."/>
            <person name="Wilson R.K."/>
            <person name="Sternberg P.W."/>
            <person name="Gasser R.B."/>
            <person name="Mitreva M."/>
        </authorList>
    </citation>
    <scope>NUCLEOTIDE SEQUENCE [LARGE SCALE GENOMIC DNA]</scope>
    <source>
        <strain evidence="5">HannoverDv2000</strain>
    </source>
</reference>
<gene>
    <name evidence="4" type="ORF">DICVIV_05333</name>
</gene>
<evidence type="ECO:0000256" key="2">
    <source>
        <dbReference type="SAM" id="Phobius"/>
    </source>
</evidence>
<keyword evidence="3" id="KW-0732">Signal</keyword>
<protein>
    <submittedName>
        <fullName evidence="4">Uncharacterized protein</fullName>
    </submittedName>
</protein>
<dbReference type="Proteomes" id="UP000053766">
    <property type="component" value="Unassembled WGS sequence"/>
</dbReference>
<keyword evidence="2" id="KW-0472">Membrane</keyword>
<dbReference type="STRING" id="29172.A0A0D8XXI1"/>
<name>A0A0D8XXI1_DICVI</name>
<feature type="chain" id="PRO_5002336011" evidence="3">
    <location>
        <begin position="20"/>
        <end position="607"/>
    </location>
</feature>
<dbReference type="EMBL" id="KN716264">
    <property type="protein sequence ID" value="KJH48537.1"/>
    <property type="molecule type" value="Genomic_DNA"/>
</dbReference>
<feature type="compositionally biased region" description="Polar residues" evidence="1">
    <location>
        <begin position="548"/>
        <end position="569"/>
    </location>
</feature>
<feature type="region of interest" description="Disordered" evidence="1">
    <location>
        <begin position="547"/>
        <end position="607"/>
    </location>
</feature>
<feature type="region of interest" description="Disordered" evidence="1">
    <location>
        <begin position="491"/>
        <end position="516"/>
    </location>
</feature>
<feature type="transmembrane region" description="Helical" evidence="2">
    <location>
        <begin position="460"/>
        <end position="479"/>
    </location>
</feature>
<evidence type="ECO:0000256" key="3">
    <source>
        <dbReference type="SAM" id="SignalP"/>
    </source>
</evidence>
<organism evidence="4 5">
    <name type="scientific">Dictyocaulus viviparus</name>
    <name type="common">Bovine lungworm</name>
    <dbReference type="NCBI Taxonomy" id="29172"/>
    <lineage>
        <taxon>Eukaryota</taxon>
        <taxon>Metazoa</taxon>
        <taxon>Ecdysozoa</taxon>
        <taxon>Nematoda</taxon>
        <taxon>Chromadorea</taxon>
        <taxon>Rhabditida</taxon>
        <taxon>Rhabditina</taxon>
        <taxon>Rhabditomorpha</taxon>
        <taxon>Strongyloidea</taxon>
        <taxon>Metastrongylidae</taxon>
        <taxon>Dictyocaulus</taxon>
    </lineage>
</organism>
<evidence type="ECO:0000313" key="5">
    <source>
        <dbReference type="Proteomes" id="UP000053766"/>
    </source>
</evidence>
<evidence type="ECO:0000313" key="4">
    <source>
        <dbReference type="EMBL" id="KJH48537.1"/>
    </source>
</evidence>
<accession>A0A0D8XXI1</accession>
<keyword evidence="5" id="KW-1185">Reference proteome</keyword>
<sequence length="607" mass="65282">MFMITPVIAMFYCIRNSIAVDILSALDLLLIPPNESAIVLAVNDGTEKNDGSTGSNYQRDRFLEKQAQIVVHIMARRSADEQWNSTAAPKSMSITKSSKTANSAQISPTTLDIRKTNMVYRVSNNTAINETKNTISAIPSYSSSHDVTNTSLLEATQAANFLTTNTTTLSANDSLISIPTETTAIASIQMITDNSANTNISTVTNTTNTMHANLTEPNDNTKTNSVSRNANMMIMTGDNSMMSNISNNTSIFDGVDINSTMQTSTNELSYRTTTESVPSDATTMRSPSIFTAPVTETIANVASISEPSSGIQAQFVQNYTTTSDAANEVSSVPTETIALHDVNVTTLKGDVIGSVEVVKTTDEALSMDITETSNVMTSIVAKTRTEEEVLITTIWTTNATAFMETSAPNAPIMSSVASTAGTTIAATSTTEIMSTVAQIDTSSESSTSNNSVVADLKRIIVLWLLAAAVVILAICYVYYDHRRTKAEKLKNAASRTARTKGLRHGKHLMRKNGKKPRQIEAVKINMKEFKRKGPLVLQANLRGAIQTPPRSTISSGFAKTNQKTSSSTAGEVKKLSETTKQSTSTTNQSRDSAEASGVQLQQQSLTK</sequence>
<feature type="region of interest" description="Disordered" evidence="1">
    <location>
        <begin position="82"/>
        <end position="101"/>
    </location>
</feature>
<keyword evidence="2" id="KW-0812">Transmembrane</keyword>
<feature type="region of interest" description="Disordered" evidence="1">
    <location>
        <begin position="266"/>
        <end position="285"/>
    </location>
</feature>
<feature type="compositionally biased region" description="Basic residues" evidence="1">
    <location>
        <begin position="497"/>
        <end position="516"/>
    </location>
</feature>
<keyword evidence="2" id="KW-1133">Transmembrane helix</keyword>
<dbReference type="AlphaFoldDB" id="A0A0D8XXI1"/>
<feature type="signal peptide" evidence="3">
    <location>
        <begin position="1"/>
        <end position="19"/>
    </location>
</feature>
<proteinExistence type="predicted"/>
<reference evidence="4 5" key="1">
    <citation type="submission" date="2013-11" db="EMBL/GenBank/DDBJ databases">
        <title>Draft genome of the bovine lungworm Dictyocaulus viviparus.</title>
        <authorList>
            <person name="Mitreva M."/>
        </authorList>
    </citation>
    <scope>NUCLEOTIDE SEQUENCE [LARGE SCALE GENOMIC DNA]</scope>
    <source>
        <strain evidence="4 5">HannoverDv2000</strain>
    </source>
</reference>